<proteinExistence type="predicted"/>
<reference evidence="3 4" key="1">
    <citation type="journal article" date="2023" name="Commun. Biol.">
        <title>Genome analysis of Parmales, the sister group of diatoms, reveals the evolutionary specialization of diatoms from phago-mixotrophs to photoautotrophs.</title>
        <authorList>
            <person name="Ban H."/>
            <person name="Sato S."/>
            <person name="Yoshikawa S."/>
            <person name="Yamada K."/>
            <person name="Nakamura Y."/>
            <person name="Ichinomiya M."/>
            <person name="Sato N."/>
            <person name="Blanc-Mathieu R."/>
            <person name="Endo H."/>
            <person name="Kuwata A."/>
            <person name="Ogata H."/>
        </authorList>
    </citation>
    <scope>NUCLEOTIDE SEQUENCE [LARGE SCALE GENOMIC DNA]</scope>
</reference>
<dbReference type="Gene3D" id="3.40.50.1820">
    <property type="entry name" value="alpha/beta hydrolase"/>
    <property type="match status" value="1"/>
</dbReference>
<accession>A0ABQ6MRX6</accession>
<keyword evidence="1" id="KW-1133">Transmembrane helix</keyword>
<dbReference type="InterPro" id="IPR022742">
    <property type="entry name" value="Hydrolase_4"/>
</dbReference>
<dbReference type="SUPFAM" id="SSF53474">
    <property type="entry name" value="alpha/beta-Hydrolases"/>
    <property type="match status" value="1"/>
</dbReference>
<organism evidence="3 4">
    <name type="scientific">Tetraparma gracilis</name>
    <dbReference type="NCBI Taxonomy" id="2962635"/>
    <lineage>
        <taxon>Eukaryota</taxon>
        <taxon>Sar</taxon>
        <taxon>Stramenopiles</taxon>
        <taxon>Ochrophyta</taxon>
        <taxon>Bolidophyceae</taxon>
        <taxon>Parmales</taxon>
        <taxon>Triparmaceae</taxon>
        <taxon>Tetraparma</taxon>
    </lineage>
</organism>
<protein>
    <recommendedName>
        <fullName evidence="2">Serine aminopeptidase S33 domain-containing protein</fullName>
    </recommendedName>
</protein>
<feature type="domain" description="Serine aminopeptidase S33" evidence="2">
    <location>
        <begin position="63"/>
        <end position="349"/>
    </location>
</feature>
<evidence type="ECO:0000313" key="4">
    <source>
        <dbReference type="Proteomes" id="UP001165060"/>
    </source>
</evidence>
<dbReference type="EMBL" id="BRYB01003125">
    <property type="protein sequence ID" value="GMI30934.1"/>
    <property type="molecule type" value="Genomic_DNA"/>
</dbReference>
<evidence type="ECO:0000256" key="1">
    <source>
        <dbReference type="SAM" id="Phobius"/>
    </source>
</evidence>
<dbReference type="InterPro" id="IPR051044">
    <property type="entry name" value="MAG_DAG_Lipase"/>
</dbReference>
<evidence type="ECO:0000313" key="3">
    <source>
        <dbReference type="EMBL" id="GMI30934.1"/>
    </source>
</evidence>
<dbReference type="Proteomes" id="UP001165060">
    <property type="component" value="Unassembled WGS sequence"/>
</dbReference>
<dbReference type="Pfam" id="PF12146">
    <property type="entry name" value="Hydrolase_4"/>
    <property type="match status" value="1"/>
</dbReference>
<keyword evidence="1" id="KW-0812">Transmembrane</keyword>
<sequence length="479" mass="53083">MTLPCEVESPADVINEPEGGLVAWMQGQDWRQFTSKVGMPGNRDGGGVTIDYVKVTGDDEVGPKGSMVFVPGQSEASSKHDEQIYALVQAGYSPVYAIDHRGQGRSGRELEEPLKGHVQEGGDFIVDFTDFINLVVEDLAEIEAEKLFLTCHSMGCAITFGYCMREYKAQRPQYFHAIAAFAPLVQPNTSPFPYDVAVAIGWTMDQMGIGEDWAPTLEKTFDEAYAESNYLHATTTSYTRWSRAKDNCVRNKDVVFHDGMPDEHTGICQSGVTANFAKELFTWYDQFNDFLDEFDELKYGLQVPILLQQAGSDDTVINEPQNEFCEKGALDCTLSVYPDSEHNIWTEVDSIRTPAIEEALAFFDANSEILLAQAPLPPVETCGWSWWTWKCFVEFWPRLGAFLGFGTVSAAAGIFVLRKQKMDGKKHAAMKSNEMGEFNRKESGANSPFSAASDADLLKELQRRGLSTSSALAGKGSML</sequence>
<name>A0ABQ6MRX6_9STRA</name>
<keyword evidence="4" id="KW-1185">Reference proteome</keyword>
<evidence type="ECO:0000259" key="2">
    <source>
        <dbReference type="Pfam" id="PF12146"/>
    </source>
</evidence>
<feature type="transmembrane region" description="Helical" evidence="1">
    <location>
        <begin position="395"/>
        <end position="417"/>
    </location>
</feature>
<dbReference type="InterPro" id="IPR029058">
    <property type="entry name" value="AB_hydrolase_fold"/>
</dbReference>
<comment type="caution">
    <text evidence="3">The sequence shown here is derived from an EMBL/GenBank/DDBJ whole genome shotgun (WGS) entry which is preliminary data.</text>
</comment>
<keyword evidence="1" id="KW-0472">Membrane</keyword>
<gene>
    <name evidence="3" type="ORF">TeGR_g2077</name>
</gene>
<dbReference type="PANTHER" id="PTHR11614">
    <property type="entry name" value="PHOSPHOLIPASE-RELATED"/>
    <property type="match status" value="1"/>
</dbReference>